<organism evidence="1 2">
    <name type="scientific">Lindgomyces ingoldianus</name>
    <dbReference type="NCBI Taxonomy" id="673940"/>
    <lineage>
        <taxon>Eukaryota</taxon>
        <taxon>Fungi</taxon>
        <taxon>Dikarya</taxon>
        <taxon>Ascomycota</taxon>
        <taxon>Pezizomycotina</taxon>
        <taxon>Dothideomycetes</taxon>
        <taxon>Pleosporomycetidae</taxon>
        <taxon>Pleosporales</taxon>
        <taxon>Lindgomycetaceae</taxon>
        <taxon>Lindgomyces</taxon>
    </lineage>
</organism>
<keyword evidence="2" id="KW-1185">Reference proteome</keyword>
<evidence type="ECO:0000313" key="2">
    <source>
        <dbReference type="Proteomes" id="UP000799755"/>
    </source>
</evidence>
<comment type="caution">
    <text evidence="1">The sequence shown here is derived from an EMBL/GenBank/DDBJ whole genome shotgun (WGS) entry which is preliminary data.</text>
</comment>
<dbReference type="EMBL" id="MU003518">
    <property type="protein sequence ID" value="KAF2467900.1"/>
    <property type="molecule type" value="Genomic_DNA"/>
</dbReference>
<accession>A0ACB6QP61</accession>
<reference evidence="1" key="1">
    <citation type="journal article" date="2020" name="Stud. Mycol.">
        <title>101 Dothideomycetes genomes: a test case for predicting lifestyles and emergence of pathogens.</title>
        <authorList>
            <person name="Haridas S."/>
            <person name="Albert R."/>
            <person name="Binder M."/>
            <person name="Bloem J."/>
            <person name="Labutti K."/>
            <person name="Salamov A."/>
            <person name="Andreopoulos B."/>
            <person name="Baker S."/>
            <person name="Barry K."/>
            <person name="Bills G."/>
            <person name="Bluhm B."/>
            <person name="Cannon C."/>
            <person name="Castanera R."/>
            <person name="Culley D."/>
            <person name="Daum C."/>
            <person name="Ezra D."/>
            <person name="Gonzalez J."/>
            <person name="Henrissat B."/>
            <person name="Kuo A."/>
            <person name="Liang C."/>
            <person name="Lipzen A."/>
            <person name="Lutzoni F."/>
            <person name="Magnuson J."/>
            <person name="Mondo S."/>
            <person name="Nolan M."/>
            <person name="Ohm R."/>
            <person name="Pangilinan J."/>
            <person name="Park H.-J."/>
            <person name="Ramirez L."/>
            <person name="Alfaro M."/>
            <person name="Sun H."/>
            <person name="Tritt A."/>
            <person name="Yoshinaga Y."/>
            <person name="Zwiers L.-H."/>
            <person name="Turgeon B."/>
            <person name="Goodwin S."/>
            <person name="Spatafora J."/>
            <person name="Crous P."/>
            <person name="Grigoriev I."/>
        </authorList>
    </citation>
    <scope>NUCLEOTIDE SEQUENCE</scope>
    <source>
        <strain evidence="1">ATCC 200398</strain>
    </source>
</reference>
<name>A0ACB6QP61_9PLEO</name>
<evidence type="ECO:0000313" key="1">
    <source>
        <dbReference type="EMBL" id="KAF2467900.1"/>
    </source>
</evidence>
<gene>
    <name evidence="1" type="ORF">BDR25DRAFT_374188</name>
</gene>
<protein>
    <submittedName>
        <fullName evidence="1">Uncharacterized protein</fullName>
    </submittedName>
</protein>
<dbReference type="Proteomes" id="UP000799755">
    <property type="component" value="Unassembled WGS sequence"/>
</dbReference>
<proteinExistence type="predicted"/>
<sequence>MLVEIPIPRPTSLLIFLLFTISVAFGFTMWLQKQSIASLAHRLDQSQCQTDNCKRSRPRDSFRKPKPWNDRDKQSCPCNFQSRSRYSGQYRPYDFFRQSQPWNNYTKRSNPCGYFGQPYGRPKEPLSVLLNLPALRWGKTNDALGNIARSLDVIAYHMNERTHPDLQPSRNPSSPRMTRPTHFSGERLNSYVDPTAGTGPGWEHVPYRTGPPNFENEGINDEVEHQPRSPSIETPLSDSGINSLDIDYTYSDDEVYAATEARAPRDFDRARSIHEANFPRRLR</sequence>